<evidence type="ECO:0000313" key="1">
    <source>
        <dbReference type="EMBL" id="RDH42837.1"/>
    </source>
</evidence>
<gene>
    <name evidence="1" type="ORF">B9G39_04875</name>
</gene>
<organism evidence="1 2">
    <name type="scientific">Zooshikella ganghwensis</name>
    <dbReference type="NCBI Taxonomy" id="202772"/>
    <lineage>
        <taxon>Bacteria</taxon>
        <taxon>Pseudomonadati</taxon>
        <taxon>Pseudomonadota</taxon>
        <taxon>Gammaproteobacteria</taxon>
        <taxon>Oceanospirillales</taxon>
        <taxon>Zooshikellaceae</taxon>
        <taxon>Zooshikella</taxon>
    </lineage>
</organism>
<keyword evidence="2" id="KW-1185">Reference proteome</keyword>
<dbReference type="AlphaFoldDB" id="A0A4P9VKL6"/>
<reference evidence="1 2" key="1">
    <citation type="submission" date="2017-04" db="EMBL/GenBank/DDBJ databases">
        <title>Draft genome sequence of Zooshikella ganghwensis VG4 isolated from Red Sea sediments.</title>
        <authorList>
            <person name="Rehman Z."/>
            <person name="Alam I."/>
            <person name="Kamau A."/>
            <person name="Bajic V."/>
            <person name="Leiknes T."/>
        </authorList>
    </citation>
    <scope>NUCLEOTIDE SEQUENCE [LARGE SCALE GENOMIC DNA]</scope>
    <source>
        <strain evidence="1 2">VG4</strain>
    </source>
</reference>
<protein>
    <submittedName>
        <fullName evidence="1">Uncharacterized protein</fullName>
    </submittedName>
</protein>
<accession>A0A4P9VKL6</accession>
<sequence length="60" mass="6824">MAFYLETSESGDYDFIQVPTQVYMAMNSCIIMPVINSSGQQVTHKCNGWIHCGDYGVWKK</sequence>
<evidence type="ECO:0000313" key="2">
    <source>
        <dbReference type="Proteomes" id="UP000257039"/>
    </source>
</evidence>
<name>A0A4P9VKL6_9GAMM</name>
<dbReference type="EMBL" id="NDXW01000001">
    <property type="protein sequence ID" value="RDH42837.1"/>
    <property type="molecule type" value="Genomic_DNA"/>
</dbReference>
<comment type="caution">
    <text evidence="1">The sequence shown here is derived from an EMBL/GenBank/DDBJ whole genome shotgun (WGS) entry which is preliminary data.</text>
</comment>
<dbReference type="Proteomes" id="UP000257039">
    <property type="component" value="Unassembled WGS sequence"/>
</dbReference>
<proteinExistence type="predicted"/>